<proteinExistence type="predicted"/>
<reference evidence="1" key="1">
    <citation type="submission" date="2017-02" db="UniProtKB">
        <authorList>
            <consortium name="WormBaseParasite"/>
        </authorList>
    </citation>
    <scope>IDENTIFICATION</scope>
</reference>
<accession>A0A0R3QEZ8</accession>
<dbReference type="AlphaFoldDB" id="A0A0R3QEZ8"/>
<dbReference type="WBParaSite" id="BTMF_0000494101-mRNA-1">
    <property type="protein sequence ID" value="BTMF_0000494101-mRNA-1"/>
    <property type="gene ID" value="BTMF_0000494101"/>
</dbReference>
<name>A0A0R3QEZ8_9BILA</name>
<organism evidence="1">
    <name type="scientific">Brugia timori</name>
    <dbReference type="NCBI Taxonomy" id="42155"/>
    <lineage>
        <taxon>Eukaryota</taxon>
        <taxon>Metazoa</taxon>
        <taxon>Ecdysozoa</taxon>
        <taxon>Nematoda</taxon>
        <taxon>Chromadorea</taxon>
        <taxon>Rhabditida</taxon>
        <taxon>Spirurina</taxon>
        <taxon>Spiruromorpha</taxon>
        <taxon>Filarioidea</taxon>
        <taxon>Onchocercidae</taxon>
        <taxon>Brugia</taxon>
    </lineage>
</organism>
<evidence type="ECO:0000313" key="1">
    <source>
        <dbReference type="WBParaSite" id="BTMF_0000494101-mRNA-1"/>
    </source>
</evidence>
<protein>
    <submittedName>
        <fullName evidence="1">PCNA_C domain-containing protein</fullName>
    </submittedName>
</protein>
<sequence>LTQVSGCFSSNVIMASFSDCLSNSSKVGFSIHPGKLVLYKFKLKKE</sequence>